<dbReference type="EMBL" id="KU245542">
    <property type="protein sequence ID" value="ALT58023.1"/>
    <property type="molecule type" value="Genomic_DNA"/>
</dbReference>
<organism evidence="2 3">
    <name type="scientific">Pseudomonas phage SM1</name>
    <dbReference type="NCBI Taxonomy" id="1772332"/>
    <lineage>
        <taxon>Viruses</taxon>
        <taxon>Duplodnaviria</taxon>
        <taxon>Heunggongvirae</taxon>
        <taxon>Uroviricota</taxon>
        <taxon>Caudoviricetes</taxon>
        <taxon>Samunavirus</taxon>
        <taxon>Samunavirus SM1</taxon>
    </lineage>
</organism>
<reference evidence="2 3" key="1">
    <citation type="submission" date="2015-12" db="EMBL/GenBank/DDBJ databases">
        <title>In silico genomic study of Pseudomonas phage SM1.</title>
        <authorList>
            <person name="Zawawi N.A.M."/>
            <person name="Mat-Arip Y."/>
            <person name="Wan-Jauhari W.K."/>
            <person name="Fauzi A.A."/>
            <person name="Yee F.J."/>
        </authorList>
    </citation>
    <scope>NUCLEOTIDE SEQUENCE [LARGE SCALE GENOMIC DNA]</scope>
</reference>
<gene>
    <name evidence="2" type="ORF">SM1_030</name>
</gene>
<feature type="region of interest" description="Disordered" evidence="1">
    <location>
        <begin position="39"/>
        <end position="65"/>
    </location>
</feature>
<proteinExistence type="predicted"/>
<evidence type="ECO:0000256" key="1">
    <source>
        <dbReference type="SAM" id="MobiDB-lite"/>
    </source>
</evidence>
<keyword evidence="3" id="KW-1185">Reference proteome</keyword>
<evidence type="ECO:0000313" key="2">
    <source>
        <dbReference type="EMBL" id="ALT58023.1"/>
    </source>
</evidence>
<sequence>MSKQIRITVQPDGTTKVDAENFQGQGCAAATEAIALAITGSDRDRSDDDTKPEFYAETGESNFLN</sequence>
<accession>A0A0U3DZW7</accession>
<dbReference type="Proteomes" id="UP000224832">
    <property type="component" value="Segment"/>
</dbReference>
<dbReference type="Pfam" id="PF11211">
    <property type="entry name" value="DUF2997"/>
    <property type="match status" value="1"/>
</dbReference>
<feature type="compositionally biased region" description="Basic and acidic residues" evidence="1">
    <location>
        <begin position="41"/>
        <end position="54"/>
    </location>
</feature>
<evidence type="ECO:0008006" key="4">
    <source>
        <dbReference type="Google" id="ProtNLM"/>
    </source>
</evidence>
<name>A0A0U3DZW7_9CAUD</name>
<protein>
    <recommendedName>
        <fullName evidence="4">DUF2997 domain-containing protein</fullName>
    </recommendedName>
</protein>
<dbReference type="InterPro" id="IPR021375">
    <property type="entry name" value="DUF2997"/>
</dbReference>
<evidence type="ECO:0000313" key="3">
    <source>
        <dbReference type="Proteomes" id="UP000224832"/>
    </source>
</evidence>